<dbReference type="CDD" id="cd06257">
    <property type="entry name" value="DnaJ"/>
    <property type="match status" value="1"/>
</dbReference>
<dbReference type="Proteomes" id="UP001142489">
    <property type="component" value="Unassembled WGS sequence"/>
</dbReference>
<dbReference type="InterPro" id="IPR018253">
    <property type="entry name" value="DnaJ_domain_CS"/>
</dbReference>
<dbReference type="GO" id="GO:0051082">
    <property type="term" value="F:unfolded protein binding"/>
    <property type="evidence" value="ECO:0007669"/>
    <property type="project" value="InterPro"/>
</dbReference>
<dbReference type="FunFam" id="1.10.287.110:FF:000005">
    <property type="entry name" value="DnaJ (Hsp40) homolog, subfamily B, member 4"/>
    <property type="match status" value="1"/>
</dbReference>
<dbReference type="PROSITE" id="PS50076">
    <property type="entry name" value="DNAJ_2"/>
    <property type="match status" value="1"/>
</dbReference>
<dbReference type="EMBL" id="JAPFRF010000004">
    <property type="protein sequence ID" value="KAJ7335123.1"/>
    <property type="molecule type" value="Genomic_DNA"/>
</dbReference>
<keyword evidence="1" id="KW-0143">Chaperone</keyword>
<evidence type="ECO:0000313" key="4">
    <source>
        <dbReference type="EMBL" id="KAJ7335123.1"/>
    </source>
</evidence>
<dbReference type="InterPro" id="IPR001623">
    <property type="entry name" value="DnaJ_domain"/>
</dbReference>
<dbReference type="InterPro" id="IPR051339">
    <property type="entry name" value="DnaJ_subfamily_B"/>
</dbReference>
<reference evidence="4" key="1">
    <citation type="journal article" date="2023" name="DNA Res.">
        <title>Chromosome-level genome assembly of Phrynocephalus forsythii using third-generation DNA sequencing and Hi-C analysis.</title>
        <authorList>
            <person name="Qi Y."/>
            <person name="Zhao W."/>
            <person name="Zhao Y."/>
            <person name="Niu C."/>
            <person name="Cao S."/>
            <person name="Zhang Y."/>
        </authorList>
    </citation>
    <scope>NUCLEOTIDE SEQUENCE</scope>
    <source>
        <tissue evidence="4">Muscle</tissue>
    </source>
</reference>
<dbReference type="SMART" id="SM00271">
    <property type="entry name" value="DnaJ"/>
    <property type="match status" value="1"/>
</dbReference>
<evidence type="ECO:0000256" key="2">
    <source>
        <dbReference type="SAM" id="MobiDB-lite"/>
    </source>
</evidence>
<dbReference type="Gene3D" id="2.60.260.20">
    <property type="entry name" value="Urease metallochaperone UreE, N-terminal domain"/>
    <property type="match status" value="2"/>
</dbReference>
<protein>
    <recommendedName>
        <fullName evidence="3">J domain-containing protein</fullName>
    </recommendedName>
</protein>
<sequence>PPPPPPPPAHAGAPSATLAPGKKPPAAAAVSAMFRFKLEPPRMGAWAANVFLRLRNKESAAGTVVSAMGKDYYKALGIQSGANEDEIKKAYRKMALKYHPDKNKDPNAEEKFKEIAEAYDVLSDPKKRAVYDQYGEEGLKTGGGSSGAPGNTFHYTFHGDPHATFASFFGGTNPFDIFFTSGRSRIFNGFDHEEMDVDDDGDDPFGAFGRFGFHGINGVHRRHPEPIHMRRKVQDPPVVHDLKVSLEEIYHGATKRMKITRRRLNPDGRTMRTEDKILNIVIKRGWKEGTKITFPKEGDATPDNIPADIVFILKDKPHAHFRRDGTNIIYVAMISLKEALCGCTVNIPTIDGRVIPLPCNDIIKPGTVKRLRGEGLPFPKVPTQRGDLIVEFKVRFPERIAPQTRQILKQHLPCS</sequence>
<dbReference type="SUPFAM" id="SSF49493">
    <property type="entry name" value="HSP40/DnaJ peptide-binding domain"/>
    <property type="match status" value="2"/>
</dbReference>
<dbReference type="PANTHER" id="PTHR24078:SF553">
    <property type="entry name" value="DNAJ HOMOLOG SUBFAMILY B MEMBER 5"/>
    <property type="match status" value="1"/>
</dbReference>
<dbReference type="Pfam" id="PF01556">
    <property type="entry name" value="DnaJ_C"/>
    <property type="match status" value="1"/>
</dbReference>
<dbReference type="GO" id="GO:0051087">
    <property type="term" value="F:protein-folding chaperone binding"/>
    <property type="evidence" value="ECO:0007669"/>
    <property type="project" value="TreeGrafter"/>
</dbReference>
<dbReference type="SUPFAM" id="SSF46565">
    <property type="entry name" value="Chaperone J-domain"/>
    <property type="match status" value="1"/>
</dbReference>
<evidence type="ECO:0000259" key="3">
    <source>
        <dbReference type="PROSITE" id="PS50076"/>
    </source>
</evidence>
<dbReference type="InterPro" id="IPR036869">
    <property type="entry name" value="J_dom_sf"/>
</dbReference>
<comment type="caution">
    <text evidence="4">The sequence shown here is derived from an EMBL/GenBank/DDBJ whole genome shotgun (WGS) entry which is preliminary data.</text>
</comment>
<accession>A0A9Q0XZ54</accession>
<dbReference type="Pfam" id="PF00226">
    <property type="entry name" value="DnaJ"/>
    <property type="match status" value="1"/>
</dbReference>
<dbReference type="FunFam" id="2.60.260.20:FF:000002">
    <property type="entry name" value="Dnaj homolog subfamily b member"/>
    <property type="match status" value="1"/>
</dbReference>
<dbReference type="PANTHER" id="PTHR24078">
    <property type="entry name" value="DNAJ HOMOLOG SUBFAMILY C MEMBER"/>
    <property type="match status" value="1"/>
</dbReference>
<evidence type="ECO:0000256" key="1">
    <source>
        <dbReference type="ARBA" id="ARBA00023186"/>
    </source>
</evidence>
<feature type="non-terminal residue" evidence="4">
    <location>
        <position position="1"/>
    </location>
</feature>
<dbReference type="AlphaFoldDB" id="A0A9Q0XZ54"/>
<dbReference type="InterPro" id="IPR008971">
    <property type="entry name" value="HSP40/DnaJ_pept-bd"/>
</dbReference>
<dbReference type="GO" id="GO:0005829">
    <property type="term" value="C:cytosol"/>
    <property type="evidence" value="ECO:0007669"/>
    <property type="project" value="TreeGrafter"/>
</dbReference>
<dbReference type="OrthoDB" id="550424at2759"/>
<organism evidence="4 5">
    <name type="scientific">Phrynocephalus forsythii</name>
    <dbReference type="NCBI Taxonomy" id="171643"/>
    <lineage>
        <taxon>Eukaryota</taxon>
        <taxon>Metazoa</taxon>
        <taxon>Chordata</taxon>
        <taxon>Craniata</taxon>
        <taxon>Vertebrata</taxon>
        <taxon>Euteleostomi</taxon>
        <taxon>Lepidosauria</taxon>
        <taxon>Squamata</taxon>
        <taxon>Bifurcata</taxon>
        <taxon>Unidentata</taxon>
        <taxon>Episquamata</taxon>
        <taxon>Toxicofera</taxon>
        <taxon>Iguania</taxon>
        <taxon>Acrodonta</taxon>
        <taxon>Agamidae</taxon>
        <taxon>Agaminae</taxon>
        <taxon>Phrynocephalus</taxon>
    </lineage>
</organism>
<dbReference type="Gene3D" id="1.10.287.110">
    <property type="entry name" value="DnaJ domain"/>
    <property type="match status" value="1"/>
</dbReference>
<evidence type="ECO:0000313" key="5">
    <source>
        <dbReference type="Proteomes" id="UP001142489"/>
    </source>
</evidence>
<dbReference type="PRINTS" id="PR00625">
    <property type="entry name" value="JDOMAIN"/>
</dbReference>
<name>A0A9Q0XZ54_9SAUR</name>
<dbReference type="CDD" id="cd10747">
    <property type="entry name" value="DnaJ_C"/>
    <property type="match status" value="1"/>
</dbReference>
<feature type="domain" description="J" evidence="3">
    <location>
        <begin position="71"/>
        <end position="135"/>
    </location>
</feature>
<dbReference type="GO" id="GO:0006457">
    <property type="term" value="P:protein folding"/>
    <property type="evidence" value="ECO:0007669"/>
    <property type="project" value="InterPro"/>
</dbReference>
<proteinExistence type="predicted"/>
<keyword evidence="5" id="KW-1185">Reference proteome</keyword>
<gene>
    <name evidence="4" type="ORF">JRQ81_013064</name>
</gene>
<feature type="region of interest" description="Disordered" evidence="2">
    <location>
        <begin position="1"/>
        <end position="23"/>
    </location>
</feature>
<dbReference type="FunFam" id="2.60.260.20:FF:000007">
    <property type="entry name" value="dnaJ homolog subfamily B member 5"/>
    <property type="match status" value="1"/>
</dbReference>
<dbReference type="InterPro" id="IPR002939">
    <property type="entry name" value="DnaJ_C"/>
</dbReference>
<dbReference type="PROSITE" id="PS00636">
    <property type="entry name" value="DNAJ_1"/>
    <property type="match status" value="1"/>
</dbReference>